<reference evidence="2" key="1">
    <citation type="submission" date="2016-10" db="EMBL/GenBank/DDBJ databases">
        <authorList>
            <person name="Varghese N."/>
            <person name="Submissions S."/>
        </authorList>
    </citation>
    <scope>NUCLEOTIDE SEQUENCE [LARGE SCALE GENOMIC DNA]</scope>
    <source>
        <strain evidence="2">DSM 123</strain>
    </source>
</reference>
<keyword evidence="2" id="KW-1185">Reference proteome</keyword>
<gene>
    <name evidence="1" type="ORF">SAMN05444123_10731</name>
</gene>
<name>A0A1H8UHJ3_9BRAD</name>
<proteinExistence type="predicted"/>
<organism evidence="1 2">
    <name type="scientific">Rhodopseudomonas pseudopalustris</name>
    <dbReference type="NCBI Taxonomy" id="1513892"/>
    <lineage>
        <taxon>Bacteria</taxon>
        <taxon>Pseudomonadati</taxon>
        <taxon>Pseudomonadota</taxon>
        <taxon>Alphaproteobacteria</taxon>
        <taxon>Hyphomicrobiales</taxon>
        <taxon>Nitrobacteraceae</taxon>
        <taxon>Rhodopseudomonas</taxon>
    </lineage>
</organism>
<dbReference type="AlphaFoldDB" id="A0A1H8UHJ3"/>
<accession>A0A1H8UHJ3</accession>
<sequence length="374" mass="40314">MTRTFLHSFDPPSASPVTGTTVDLDVADIEDAGIREVLQTPGAAYGAWSILDALLAPTGVGTPFIFREPLGQAREVKVALSGLFGRFVARAYLERYFNLSIFAHLGSQTIDLDRRRKVKIKRLSRGDLPDWIACASDLSSLTVAEAKGCHDPGGPAKALTRAWAQAGRIDVTARGRKVTVKRIAIATRWGMAHAGPADAHLSVKDPLDEGEPIEPLEKEALFIGMLRLHIANLIRPLGHAELAGALYRLTQQPFARRLQGDLDLARSALDAASVGEVDKTAAMDGLVGGIVTRAGPVTDTDVTPGDQESLARLNLRPVFVGVERELIRAAIDAEPQTVRTRLTQSVRPDDFARPDRAGGWIVPLGEERHIIGGT</sequence>
<dbReference type="Proteomes" id="UP000199615">
    <property type="component" value="Unassembled WGS sequence"/>
</dbReference>
<evidence type="ECO:0000313" key="1">
    <source>
        <dbReference type="EMBL" id="SEP02078.1"/>
    </source>
</evidence>
<dbReference type="RefSeq" id="WP_175557682.1">
    <property type="nucleotide sequence ID" value="NZ_FODT01000007.1"/>
</dbReference>
<dbReference type="EMBL" id="FODT01000007">
    <property type="protein sequence ID" value="SEP02078.1"/>
    <property type="molecule type" value="Genomic_DNA"/>
</dbReference>
<evidence type="ECO:0000313" key="2">
    <source>
        <dbReference type="Proteomes" id="UP000199615"/>
    </source>
</evidence>
<protein>
    <submittedName>
        <fullName evidence="1">Uncharacterized protein</fullName>
    </submittedName>
</protein>